<dbReference type="PRINTS" id="PR00164">
    <property type="entry name" value="ABC2TRNSPORT"/>
</dbReference>
<keyword evidence="5" id="KW-0762">Sugar transport</keyword>
<dbReference type="Proteomes" id="UP000766336">
    <property type="component" value="Unassembled WGS sequence"/>
</dbReference>
<accession>A0ABS5QI67</accession>
<proteinExistence type="inferred from homology"/>
<feature type="transmembrane region" description="Helical" evidence="10">
    <location>
        <begin position="30"/>
        <end position="51"/>
    </location>
</feature>
<dbReference type="Pfam" id="PF01061">
    <property type="entry name" value="ABC2_membrane"/>
    <property type="match status" value="1"/>
</dbReference>
<dbReference type="PANTHER" id="PTHR30413:SF10">
    <property type="entry name" value="CAPSULE POLYSACCHARIDE EXPORT INNER-MEMBRANE PROTEIN CTRC"/>
    <property type="match status" value="1"/>
</dbReference>
<keyword evidence="13" id="KW-1185">Reference proteome</keyword>
<evidence type="ECO:0000256" key="4">
    <source>
        <dbReference type="ARBA" id="ARBA00022475"/>
    </source>
</evidence>
<evidence type="ECO:0000256" key="6">
    <source>
        <dbReference type="ARBA" id="ARBA00022692"/>
    </source>
</evidence>
<dbReference type="EMBL" id="JAHCDA010000004">
    <property type="protein sequence ID" value="MBS7813389.1"/>
    <property type="molecule type" value="Genomic_DNA"/>
</dbReference>
<evidence type="ECO:0000256" key="1">
    <source>
        <dbReference type="ARBA" id="ARBA00004651"/>
    </source>
</evidence>
<dbReference type="RefSeq" id="WP_213672072.1">
    <property type="nucleotide sequence ID" value="NZ_JAHCDA010000004.1"/>
</dbReference>
<evidence type="ECO:0000259" key="11">
    <source>
        <dbReference type="Pfam" id="PF01061"/>
    </source>
</evidence>
<dbReference type="PANTHER" id="PTHR30413">
    <property type="entry name" value="INNER MEMBRANE TRANSPORT PERMEASE"/>
    <property type="match status" value="1"/>
</dbReference>
<evidence type="ECO:0000313" key="13">
    <source>
        <dbReference type="Proteomes" id="UP000766336"/>
    </source>
</evidence>
<keyword evidence="8" id="KW-0625">Polysaccharide transport</keyword>
<evidence type="ECO:0000256" key="2">
    <source>
        <dbReference type="ARBA" id="ARBA00007783"/>
    </source>
</evidence>
<dbReference type="InterPro" id="IPR013525">
    <property type="entry name" value="ABC2_TM"/>
</dbReference>
<evidence type="ECO:0000256" key="8">
    <source>
        <dbReference type="ARBA" id="ARBA00023047"/>
    </source>
</evidence>
<name>A0ABS5QI67_9PROT</name>
<feature type="domain" description="ABC-2 type transporter transmembrane" evidence="11">
    <location>
        <begin position="11"/>
        <end position="217"/>
    </location>
</feature>
<keyword evidence="4" id="KW-1003">Cell membrane</keyword>
<evidence type="ECO:0000256" key="9">
    <source>
        <dbReference type="ARBA" id="ARBA00023136"/>
    </source>
</evidence>
<evidence type="ECO:0000256" key="5">
    <source>
        <dbReference type="ARBA" id="ARBA00022597"/>
    </source>
</evidence>
<feature type="transmembrane region" description="Helical" evidence="10">
    <location>
        <begin position="109"/>
        <end position="129"/>
    </location>
</feature>
<keyword evidence="3" id="KW-0813">Transport</keyword>
<protein>
    <submittedName>
        <fullName evidence="12">ABC transporter permease</fullName>
    </submittedName>
</protein>
<comment type="similarity">
    <text evidence="2">Belongs to the ABC-2 integral membrane protein family.</text>
</comment>
<dbReference type="InterPro" id="IPR000412">
    <property type="entry name" value="ABC_2_transport"/>
</dbReference>
<evidence type="ECO:0000256" key="3">
    <source>
        <dbReference type="ARBA" id="ARBA00022448"/>
    </source>
</evidence>
<keyword evidence="6 10" id="KW-0812">Transmembrane</keyword>
<feature type="transmembrane region" description="Helical" evidence="10">
    <location>
        <begin position="228"/>
        <end position="247"/>
    </location>
</feature>
<comment type="caution">
    <text evidence="12">The sequence shown here is derived from an EMBL/GenBank/DDBJ whole genome shotgun (WGS) entry which is preliminary data.</text>
</comment>
<organism evidence="12 13">
    <name type="scientific">Roseococcus pinisoli</name>
    <dbReference type="NCBI Taxonomy" id="2835040"/>
    <lineage>
        <taxon>Bacteria</taxon>
        <taxon>Pseudomonadati</taxon>
        <taxon>Pseudomonadota</taxon>
        <taxon>Alphaproteobacteria</taxon>
        <taxon>Acetobacterales</taxon>
        <taxon>Roseomonadaceae</taxon>
        <taxon>Roseococcus</taxon>
    </lineage>
</organism>
<feature type="transmembrane region" description="Helical" evidence="10">
    <location>
        <begin position="57"/>
        <end position="78"/>
    </location>
</feature>
<keyword evidence="7 10" id="KW-1133">Transmembrane helix</keyword>
<sequence>MKTIIKQFRVLRALIVRELMMRYGREGGGFAWVVIEPMLLCVGVTTVWMLLKPGYERGVVVAALVFTGYMPLTLWRHLTNPAVHMLRRNRHLFYHRSISTLDLFWSRQILEFTATTAAFLIVYVALRGLGLVEPIYNWSLCLMAWLIMAYIAGAASLIMAVVTENFEWSERIVQPFQYLVVPLSGVFFVVDWLPQGAQNIIWFNPLIHSYEMMRAGFIGPGLTTHWTWWYPILFSSILVFFGTAGITRARKRLIF</sequence>
<evidence type="ECO:0000313" key="12">
    <source>
        <dbReference type="EMBL" id="MBS7813389.1"/>
    </source>
</evidence>
<gene>
    <name evidence="12" type="ORF">KHU32_20775</name>
</gene>
<comment type="subcellular location">
    <subcellularLocation>
        <location evidence="1">Cell membrane</location>
        <topology evidence="1">Multi-pass membrane protein</topology>
    </subcellularLocation>
</comment>
<keyword evidence="9 10" id="KW-0472">Membrane</keyword>
<evidence type="ECO:0000256" key="7">
    <source>
        <dbReference type="ARBA" id="ARBA00022989"/>
    </source>
</evidence>
<feature type="transmembrane region" description="Helical" evidence="10">
    <location>
        <begin position="135"/>
        <end position="163"/>
    </location>
</feature>
<evidence type="ECO:0000256" key="10">
    <source>
        <dbReference type="SAM" id="Phobius"/>
    </source>
</evidence>
<feature type="transmembrane region" description="Helical" evidence="10">
    <location>
        <begin position="175"/>
        <end position="193"/>
    </location>
</feature>
<reference evidence="12 13" key="1">
    <citation type="submission" date="2021-05" db="EMBL/GenBank/DDBJ databases">
        <title>Roseococcus sp. XZZS9, whole genome shotgun sequencing project.</title>
        <authorList>
            <person name="Zhao G."/>
            <person name="Shen L."/>
        </authorList>
    </citation>
    <scope>NUCLEOTIDE SEQUENCE [LARGE SCALE GENOMIC DNA]</scope>
    <source>
        <strain evidence="12 13">XZZS9</strain>
    </source>
</reference>